<dbReference type="AlphaFoldDB" id="A0A4Y7KK65"/>
<keyword evidence="3" id="KW-1185">Reference proteome</keyword>
<dbReference type="EMBL" id="CM010722">
    <property type="protein sequence ID" value="RZC73733.1"/>
    <property type="molecule type" value="Genomic_DNA"/>
</dbReference>
<sequence length="121" mass="14036">MSSTNNNHINQLSRQLRRDNIGLPVNRRTVGSSQVVNHAAEECIFGVLGKLMRKEKIHMKTIRKEINSLWRNYRNKQIQVMGHNLMMVCLNSEEERDEVIRNGSWIIGEALFVVKEMSSDN</sequence>
<organism evidence="2 3">
    <name type="scientific">Papaver somniferum</name>
    <name type="common">Opium poppy</name>
    <dbReference type="NCBI Taxonomy" id="3469"/>
    <lineage>
        <taxon>Eukaryota</taxon>
        <taxon>Viridiplantae</taxon>
        <taxon>Streptophyta</taxon>
        <taxon>Embryophyta</taxon>
        <taxon>Tracheophyta</taxon>
        <taxon>Spermatophyta</taxon>
        <taxon>Magnoliopsida</taxon>
        <taxon>Ranunculales</taxon>
        <taxon>Papaveraceae</taxon>
        <taxon>Papaveroideae</taxon>
        <taxon>Papaver</taxon>
    </lineage>
</organism>
<dbReference type="Pfam" id="PF14111">
    <property type="entry name" value="DUF4283"/>
    <property type="match status" value="1"/>
</dbReference>
<protein>
    <recommendedName>
        <fullName evidence="1">DUF4283 domain-containing protein</fullName>
    </recommendedName>
</protein>
<accession>A0A4Y7KK65</accession>
<dbReference type="Proteomes" id="UP000316621">
    <property type="component" value="Chromosome 8"/>
</dbReference>
<feature type="domain" description="DUF4283" evidence="1">
    <location>
        <begin position="42"/>
        <end position="120"/>
    </location>
</feature>
<dbReference type="Gramene" id="RZC73733">
    <property type="protein sequence ID" value="RZC73733"/>
    <property type="gene ID" value="C5167_049213"/>
</dbReference>
<reference evidence="2 3" key="1">
    <citation type="journal article" date="2018" name="Science">
        <title>The opium poppy genome and morphinan production.</title>
        <authorList>
            <person name="Guo L."/>
            <person name="Winzer T."/>
            <person name="Yang X."/>
            <person name="Li Y."/>
            <person name="Ning Z."/>
            <person name="He Z."/>
            <person name="Teodor R."/>
            <person name="Lu Y."/>
            <person name="Bowser T.A."/>
            <person name="Graham I.A."/>
            <person name="Ye K."/>
        </authorList>
    </citation>
    <scope>NUCLEOTIDE SEQUENCE [LARGE SCALE GENOMIC DNA]</scope>
    <source>
        <strain evidence="3">cv. HN1</strain>
        <tissue evidence="2">Leaves</tissue>
    </source>
</reference>
<dbReference type="InterPro" id="IPR025558">
    <property type="entry name" value="DUF4283"/>
</dbReference>
<evidence type="ECO:0000259" key="1">
    <source>
        <dbReference type="Pfam" id="PF14111"/>
    </source>
</evidence>
<evidence type="ECO:0000313" key="3">
    <source>
        <dbReference type="Proteomes" id="UP000316621"/>
    </source>
</evidence>
<proteinExistence type="predicted"/>
<evidence type="ECO:0000313" key="2">
    <source>
        <dbReference type="EMBL" id="RZC73733.1"/>
    </source>
</evidence>
<name>A0A4Y7KK65_PAPSO</name>
<gene>
    <name evidence="2" type="ORF">C5167_049213</name>
</gene>